<keyword evidence="1" id="KW-1133">Transmembrane helix</keyword>
<dbReference type="Proteomes" id="UP000195787">
    <property type="component" value="Unassembled WGS sequence"/>
</dbReference>
<keyword evidence="1" id="KW-0472">Membrane</keyword>
<reference evidence="2 3" key="1">
    <citation type="submission" date="2017-02" db="EMBL/GenBank/DDBJ databases">
        <authorList>
            <person name="Peterson S.W."/>
        </authorList>
    </citation>
    <scope>NUCLEOTIDE SEQUENCE [LARGE SCALE GENOMIC DNA]</scope>
    <source>
        <strain evidence="2 3">LMG 22410</strain>
    </source>
</reference>
<protein>
    <submittedName>
        <fullName evidence="2">Uncharacterized protein</fullName>
    </submittedName>
</protein>
<dbReference type="AlphaFoldDB" id="A0A1R4ER41"/>
<organism evidence="2 3">
    <name type="scientific">Agrococcus casei LMG 22410</name>
    <dbReference type="NCBI Taxonomy" id="1255656"/>
    <lineage>
        <taxon>Bacteria</taxon>
        <taxon>Bacillati</taxon>
        <taxon>Actinomycetota</taxon>
        <taxon>Actinomycetes</taxon>
        <taxon>Micrococcales</taxon>
        <taxon>Microbacteriaceae</taxon>
        <taxon>Agrococcus</taxon>
    </lineage>
</organism>
<sequence>MNENRPTFRDRMKPTEYLGFAAVAAIFTGLVVLLVSRNWLLVTVFALVAFVVCLITLATLLLVINKDIDKNKLEAAKREEEAGE</sequence>
<name>A0A1R4ER41_9MICO</name>
<feature type="transmembrane region" description="Helical" evidence="1">
    <location>
        <begin position="17"/>
        <end position="35"/>
    </location>
</feature>
<evidence type="ECO:0000256" key="1">
    <source>
        <dbReference type="SAM" id="Phobius"/>
    </source>
</evidence>
<dbReference type="RefSeq" id="WP_086989951.1">
    <property type="nucleotide sequence ID" value="NZ_FUHU01000003.1"/>
</dbReference>
<dbReference type="GeneID" id="303171655"/>
<feature type="transmembrane region" description="Helical" evidence="1">
    <location>
        <begin position="41"/>
        <end position="64"/>
    </location>
</feature>
<evidence type="ECO:0000313" key="3">
    <source>
        <dbReference type="Proteomes" id="UP000195787"/>
    </source>
</evidence>
<dbReference type="OrthoDB" id="5081451at2"/>
<dbReference type="EMBL" id="FUHU01000003">
    <property type="protein sequence ID" value="SJM46135.1"/>
    <property type="molecule type" value="Genomic_DNA"/>
</dbReference>
<evidence type="ECO:0000313" key="2">
    <source>
        <dbReference type="EMBL" id="SJM46135.1"/>
    </source>
</evidence>
<keyword evidence="3" id="KW-1185">Reference proteome</keyword>
<keyword evidence="1" id="KW-0812">Transmembrane</keyword>
<proteinExistence type="predicted"/>
<accession>A0A1R4ER41</accession>
<gene>
    <name evidence="2" type="ORF">CZ674_00320</name>
</gene>